<feature type="transmembrane region" description="Helical" evidence="7">
    <location>
        <begin position="38"/>
        <end position="59"/>
    </location>
</feature>
<dbReference type="SUPFAM" id="SSF161098">
    <property type="entry name" value="MetI-like"/>
    <property type="match status" value="1"/>
</dbReference>
<dbReference type="InterPro" id="IPR035906">
    <property type="entry name" value="MetI-like_sf"/>
</dbReference>
<evidence type="ECO:0000256" key="1">
    <source>
        <dbReference type="ARBA" id="ARBA00004651"/>
    </source>
</evidence>
<feature type="transmembrane region" description="Helical" evidence="7">
    <location>
        <begin position="138"/>
        <end position="159"/>
    </location>
</feature>
<dbReference type="InterPro" id="IPR025966">
    <property type="entry name" value="OppC_N"/>
</dbReference>
<protein>
    <submittedName>
        <fullName evidence="9">ABC transporter permease</fullName>
    </submittedName>
</protein>
<evidence type="ECO:0000256" key="7">
    <source>
        <dbReference type="RuleBase" id="RU363032"/>
    </source>
</evidence>
<keyword evidence="6 7" id="KW-0472">Membrane</keyword>
<keyword evidence="3" id="KW-1003">Cell membrane</keyword>
<dbReference type="InterPro" id="IPR000515">
    <property type="entry name" value="MetI-like"/>
</dbReference>
<evidence type="ECO:0000256" key="3">
    <source>
        <dbReference type="ARBA" id="ARBA00022475"/>
    </source>
</evidence>
<dbReference type="InterPro" id="IPR050366">
    <property type="entry name" value="BP-dependent_transpt_permease"/>
</dbReference>
<evidence type="ECO:0000256" key="4">
    <source>
        <dbReference type="ARBA" id="ARBA00022692"/>
    </source>
</evidence>
<evidence type="ECO:0000313" key="10">
    <source>
        <dbReference type="Proteomes" id="UP001341444"/>
    </source>
</evidence>
<comment type="subcellular location">
    <subcellularLocation>
        <location evidence="1 7">Cell membrane</location>
        <topology evidence="1 7">Multi-pass membrane protein</topology>
    </subcellularLocation>
</comment>
<evidence type="ECO:0000256" key="5">
    <source>
        <dbReference type="ARBA" id="ARBA00022989"/>
    </source>
</evidence>
<comment type="caution">
    <text evidence="9">The sequence shown here is derived from an EMBL/GenBank/DDBJ whole genome shotgun (WGS) entry which is preliminary data.</text>
</comment>
<feature type="domain" description="ABC transmembrane type-1" evidence="8">
    <location>
        <begin position="100"/>
        <end position="288"/>
    </location>
</feature>
<proteinExistence type="inferred from homology"/>
<dbReference type="EMBL" id="JARMAB010000008">
    <property type="protein sequence ID" value="MED1202745.1"/>
    <property type="molecule type" value="Genomic_DNA"/>
</dbReference>
<feature type="transmembrane region" description="Helical" evidence="7">
    <location>
        <begin position="266"/>
        <end position="287"/>
    </location>
</feature>
<dbReference type="Proteomes" id="UP001341444">
    <property type="component" value="Unassembled WGS sequence"/>
</dbReference>
<evidence type="ECO:0000313" key="9">
    <source>
        <dbReference type="EMBL" id="MED1202745.1"/>
    </source>
</evidence>
<keyword evidence="2 7" id="KW-0813">Transport</keyword>
<gene>
    <name evidence="9" type="ORF">P4T90_06530</name>
</gene>
<dbReference type="Pfam" id="PF12911">
    <property type="entry name" value="OppC_N"/>
    <property type="match status" value="1"/>
</dbReference>
<keyword evidence="5 7" id="KW-1133">Transmembrane helix</keyword>
<evidence type="ECO:0000256" key="2">
    <source>
        <dbReference type="ARBA" id="ARBA00022448"/>
    </source>
</evidence>
<keyword evidence="10" id="KW-1185">Reference proteome</keyword>
<evidence type="ECO:0000256" key="6">
    <source>
        <dbReference type="ARBA" id="ARBA00023136"/>
    </source>
</evidence>
<comment type="similarity">
    <text evidence="7">Belongs to the binding-protein-dependent transport system permease family.</text>
</comment>
<dbReference type="RefSeq" id="WP_066267689.1">
    <property type="nucleotide sequence ID" value="NZ_JARMAB010000008.1"/>
</dbReference>
<evidence type="ECO:0000259" key="8">
    <source>
        <dbReference type="PROSITE" id="PS50928"/>
    </source>
</evidence>
<dbReference type="PANTHER" id="PTHR43386:SF1">
    <property type="entry name" value="D,D-DIPEPTIDE TRANSPORT SYSTEM PERMEASE PROTEIN DDPC-RELATED"/>
    <property type="match status" value="1"/>
</dbReference>
<dbReference type="PANTHER" id="PTHR43386">
    <property type="entry name" value="OLIGOPEPTIDE TRANSPORT SYSTEM PERMEASE PROTEIN APPC"/>
    <property type="match status" value="1"/>
</dbReference>
<accession>A0ABU6ME19</accession>
<keyword evidence="4 7" id="KW-0812">Transmembrane</keyword>
<dbReference type="Gene3D" id="1.10.3720.10">
    <property type="entry name" value="MetI-like"/>
    <property type="match status" value="1"/>
</dbReference>
<feature type="transmembrane region" description="Helical" evidence="7">
    <location>
        <begin position="102"/>
        <end position="126"/>
    </location>
</feature>
<name>A0ABU6ME19_9BACI</name>
<organism evidence="9 10">
    <name type="scientific">Heyndrickxia acidicola</name>
    <dbReference type="NCBI Taxonomy" id="209389"/>
    <lineage>
        <taxon>Bacteria</taxon>
        <taxon>Bacillati</taxon>
        <taxon>Bacillota</taxon>
        <taxon>Bacilli</taxon>
        <taxon>Bacillales</taxon>
        <taxon>Bacillaceae</taxon>
        <taxon>Heyndrickxia</taxon>
    </lineage>
</organism>
<dbReference type="PROSITE" id="PS50928">
    <property type="entry name" value="ABC_TM1"/>
    <property type="match status" value="1"/>
</dbReference>
<sequence length="303" mass="32431">MSVETTTAGAVQPTVSSKQKKKNNGFISVLKRLVSHRLAVIGLIIVIAQALMAIFAPLLTHYDPTHQDLANALLPAGSHGHWLGTDNYGRDEWGRIVFGARISLVVGIVSVVFGLIGGITLGLLSGYYKKLDGIIMRIVDLMFAFPGILLAMLIIAILGTSLMNVIIAISIWSVPSCARIVRGSVLSVKKQEYVMAMKSLGASDARIITKHILPNCMAPIIVDATMRMSTAILSTASLSFLGLGAQPPTPEWGAMISEGQAYMWQAPHLTVIPGIAIMLVVFGFNVLGDGLRDALDPSMKINN</sequence>
<dbReference type="Pfam" id="PF00528">
    <property type="entry name" value="BPD_transp_1"/>
    <property type="match status" value="1"/>
</dbReference>
<reference evidence="9 10" key="1">
    <citation type="submission" date="2023-03" db="EMBL/GenBank/DDBJ databases">
        <title>Bacillus Genome Sequencing.</title>
        <authorList>
            <person name="Dunlap C."/>
        </authorList>
    </citation>
    <scope>NUCLEOTIDE SEQUENCE [LARGE SCALE GENOMIC DNA]</scope>
    <source>
        <strain evidence="9 10">B-23453</strain>
    </source>
</reference>
<dbReference type="CDD" id="cd06261">
    <property type="entry name" value="TM_PBP2"/>
    <property type="match status" value="1"/>
</dbReference>